<keyword evidence="1" id="KW-0175">Coiled coil</keyword>
<evidence type="ECO:0000313" key="3">
    <source>
        <dbReference type="Proteomes" id="UP001268610"/>
    </source>
</evidence>
<reference evidence="2" key="1">
    <citation type="submission" date="2023-04" db="EMBL/GenBank/DDBJ databases">
        <title>Genomic characterization of faba bean (Vicia faba) microsymbionts in Mexican soils.</title>
        <authorList>
            <person name="Rivera Orduna F.N."/>
            <person name="Guevara-Luna J."/>
            <person name="Yan J."/>
            <person name="Arroyo-Herrera I."/>
            <person name="Li Y."/>
            <person name="Vasquez-Murrieta M.S."/>
            <person name="Wang E.T."/>
        </authorList>
    </citation>
    <scope>NUCLEOTIDE SEQUENCE</scope>
    <source>
        <strain evidence="2">CH26</strain>
    </source>
</reference>
<feature type="non-terminal residue" evidence="2">
    <location>
        <position position="1"/>
    </location>
</feature>
<feature type="coiled-coil region" evidence="1">
    <location>
        <begin position="83"/>
        <end position="110"/>
    </location>
</feature>
<feature type="non-terminal residue" evidence="2">
    <location>
        <position position="114"/>
    </location>
</feature>
<evidence type="ECO:0000256" key="1">
    <source>
        <dbReference type="SAM" id="Coils"/>
    </source>
</evidence>
<dbReference type="EMBL" id="JAVLSF010001220">
    <property type="protein sequence ID" value="MDR9778792.1"/>
    <property type="molecule type" value="Genomic_DNA"/>
</dbReference>
<comment type="caution">
    <text evidence="2">The sequence shown here is derived from an EMBL/GenBank/DDBJ whole genome shotgun (WGS) entry which is preliminary data.</text>
</comment>
<protein>
    <submittedName>
        <fullName evidence="2">Uncharacterized protein</fullName>
    </submittedName>
</protein>
<proteinExistence type="predicted"/>
<organism evidence="2 3">
    <name type="scientific">Rhizobium hidalgonense</name>
    <dbReference type="NCBI Taxonomy" id="1538159"/>
    <lineage>
        <taxon>Bacteria</taxon>
        <taxon>Pseudomonadati</taxon>
        <taxon>Pseudomonadota</taxon>
        <taxon>Alphaproteobacteria</taxon>
        <taxon>Hyphomicrobiales</taxon>
        <taxon>Rhizobiaceae</taxon>
        <taxon>Rhizobium/Agrobacterium group</taxon>
        <taxon>Rhizobium</taxon>
    </lineage>
</organism>
<gene>
    <name evidence="2" type="ORF">RJJ65_40310</name>
</gene>
<dbReference type="RefSeq" id="WP_310866776.1">
    <property type="nucleotide sequence ID" value="NZ_JAVLSF010001220.1"/>
</dbReference>
<dbReference type="Proteomes" id="UP001268610">
    <property type="component" value="Unassembled WGS sequence"/>
</dbReference>
<accession>A0AAJ2GZJ3</accession>
<dbReference type="AlphaFoldDB" id="A0AAJ2GZJ3"/>
<name>A0AAJ2GZJ3_9HYPH</name>
<evidence type="ECO:0000313" key="2">
    <source>
        <dbReference type="EMBL" id="MDR9778792.1"/>
    </source>
</evidence>
<sequence>VEIEDRDPWVTLLSFYNSIRELGGAITLFQSDIVSYLLEQKRRYPRWILPRKNFQERGMELTSRLKDDEIPKAIVALESKIDLRGLDAIYKNLTKELKDIENKYPDLSKHTLQL</sequence>